<dbReference type="Pfam" id="PF20258">
    <property type="entry name" value="tRNA_Me_trans_C"/>
    <property type="match status" value="1"/>
</dbReference>
<gene>
    <name evidence="9 12" type="primary">mnmA</name>
    <name evidence="12" type="ORF">BWY41_02207</name>
</gene>
<dbReference type="Gene3D" id="3.40.50.620">
    <property type="entry name" value="HUPs"/>
    <property type="match status" value="1"/>
</dbReference>
<dbReference type="GO" id="GO:0005737">
    <property type="term" value="C:cytoplasm"/>
    <property type="evidence" value="ECO:0007669"/>
    <property type="project" value="UniProtKB-SubCell"/>
</dbReference>
<keyword evidence="6 9" id="KW-0694">RNA-binding</keyword>
<keyword evidence="2 9" id="KW-0808">Transferase</keyword>
<keyword evidence="1 9" id="KW-0820">tRNA-binding</keyword>
<proteinExistence type="inferred from homology"/>
<dbReference type="PANTHER" id="PTHR11933">
    <property type="entry name" value="TRNA 5-METHYLAMINOMETHYL-2-THIOURIDYLATE -METHYLTRANSFERASE"/>
    <property type="match status" value="1"/>
</dbReference>
<name>A0A1V5SI70_9BACT</name>
<feature type="domain" description="tRNA-specific 2-thiouridylase MnmA-like central" evidence="11">
    <location>
        <begin position="204"/>
        <end position="268"/>
    </location>
</feature>
<dbReference type="Proteomes" id="UP000485569">
    <property type="component" value="Unassembled WGS sequence"/>
</dbReference>
<comment type="caution">
    <text evidence="12">The sequence shown here is derived from an EMBL/GenBank/DDBJ whole genome shotgun (WGS) entry which is preliminary data.</text>
</comment>
<feature type="active site" description="Cysteine persulfide intermediate" evidence="9">
    <location>
        <position position="196"/>
    </location>
</feature>
<dbReference type="FunFam" id="2.30.30.280:FF:000001">
    <property type="entry name" value="tRNA-specific 2-thiouridylase MnmA"/>
    <property type="match status" value="1"/>
</dbReference>
<evidence type="ECO:0000256" key="5">
    <source>
        <dbReference type="ARBA" id="ARBA00022840"/>
    </source>
</evidence>
<dbReference type="SUPFAM" id="SSF52402">
    <property type="entry name" value="Adenine nucleotide alpha hydrolases-like"/>
    <property type="match status" value="1"/>
</dbReference>
<dbReference type="InterPro" id="IPR046884">
    <property type="entry name" value="MnmA-like_central"/>
</dbReference>
<dbReference type="Gene3D" id="2.40.30.10">
    <property type="entry name" value="Translation factors"/>
    <property type="match status" value="1"/>
</dbReference>
<feature type="region of interest" description="Interaction with tRNA" evidence="9">
    <location>
        <begin position="299"/>
        <end position="300"/>
    </location>
</feature>
<dbReference type="AlphaFoldDB" id="A0A1V5SI70"/>
<dbReference type="GO" id="GO:0002143">
    <property type="term" value="P:tRNA wobble position uridine thiolation"/>
    <property type="evidence" value="ECO:0007669"/>
    <property type="project" value="TreeGrafter"/>
</dbReference>
<dbReference type="EMBL" id="MWBQ01000223">
    <property type="protein sequence ID" value="OQA54198.1"/>
    <property type="molecule type" value="Genomic_DNA"/>
</dbReference>
<dbReference type="GO" id="GO:0000049">
    <property type="term" value="F:tRNA binding"/>
    <property type="evidence" value="ECO:0007669"/>
    <property type="project" value="UniProtKB-KW"/>
</dbReference>
<feature type="domain" description="tRNA-specific 2-thiouridylase MnmA-like C-terminal" evidence="10">
    <location>
        <begin position="277"/>
        <end position="348"/>
    </location>
</feature>
<dbReference type="NCBIfam" id="TIGR00420">
    <property type="entry name" value="trmU"/>
    <property type="match status" value="1"/>
</dbReference>
<comment type="catalytic activity">
    <reaction evidence="8 9">
        <text>S-sulfanyl-L-cysteinyl-[protein] + uridine(34) in tRNA + AH2 + ATP = 2-thiouridine(34) in tRNA + L-cysteinyl-[protein] + A + AMP + diphosphate + H(+)</text>
        <dbReference type="Rhea" id="RHEA:47032"/>
        <dbReference type="Rhea" id="RHEA-COMP:10131"/>
        <dbReference type="Rhea" id="RHEA-COMP:11726"/>
        <dbReference type="Rhea" id="RHEA-COMP:11727"/>
        <dbReference type="Rhea" id="RHEA-COMP:11728"/>
        <dbReference type="ChEBI" id="CHEBI:13193"/>
        <dbReference type="ChEBI" id="CHEBI:15378"/>
        <dbReference type="ChEBI" id="CHEBI:17499"/>
        <dbReference type="ChEBI" id="CHEBI:29950"/>
        <dbReference type="ChEBI" id="CHEBI:30616"/>
        <dbReference type="ChEBI" id="CHEBI:33019"/>
        <dbReference type="ChEBI" id="CHEBI:61963"/>
        <dbReference type="ChEBI" id="CHEBI:65315"/>
        <dbReference type="ChEBI" id="CHEBI:87170"/>
        <dbReference type="ChEBI" id="CHEBI:456215"/>
        <dbReference type="EC" id="2.8.1.13"/>
    </reaction>
</comment>
<keyword evidence="5 9" id="KW-0067">ATP-binding</keyword>
<dbReference type="NCBIfam" id="NF001138">
    <property type="entry name" value="PRK00143.1"/>
    <property type="match status" value="1"/>
</dbReference>
<keyword evidence="3 9" id="KW-0819">tRNA processing</keyword>
<evidence type="ECO:0000256" key="2">
    <source>
        <dbReference type="ARBA" id="ARBA00022679"/>
    </source>
</evidence>
<dbReference type="InterPro" id="IPR023382">
    <property type="entry name" value="MnmA-like_central_sf"/>
</dbReference>
<comment type="function">
    <text evidence="9">Catalyzes the 2-thiolation of uridine at the wobble position (U34) of tRNA, leading to the formation of s(2)U34.</text>
</comment>
<protein>
    <recommendedName>
        <fullName evidence="9">tRNA-specific 2-thiouridylase MnmA</fullName>
        <ecNumber evidence="9">2.8.1.13</ecNumber>
    </recommendedName>
</protein>
<evidence type="ECO:0000259" key="10">
    <source>
        <dbReference type="Pfam" id="PF20258"/>
    </source>
</evidence>
<feature type="region of interest" description="Interaction with tRNA" evidence="9">
    <location>
        <begin position="146"/>
        <end position="148"/>
    </location>
</feature>
<evidence type="ECO:0000313" key="12">
    <source>
        <dbReference type="EMBL" id="OQA54198.1"/>
    </source>
</evidence>
<feature type="binding site" evidence="9">
    <location>
        <position position="35"/>
    </location>
    <ligand>
        <name>ATP</name>
        <dbReference type="ChEBI" id="CHEBI:30616"/>
    </ligand>
</feature>
<dbReference type="InterPro" id="IPR046885">
    <property type="entry name" value="MnmA-like_C"/>
</dbReference>
<dbReference type="EC" id="2.8.1.13" evidence="9"/>
<feature type="binding site" evidence="9">
    <location>
        <begin position="9"/>
        <end position="16"/>
    </location>
    <ligand>
        <name>ATP</name>
        <dbReference type="ChEBI" id="CHEBI:30616"/>
    </ligand>
</feature>
<dbReference type="InterPro" id="IPR014729">
    <property type="entry name" value="Rossmann-like_a/b/a_fold"/>
</dbReference>
<comment type="subcellular location">
    <subcellularLocation>
        <location evidence="9">Cytoplasm</location>
    </subcellularLocation>
</comment>
<dbReference type="HAMAP" id="MF_00144">
    <property type="entry name" value="tRNA_thiouridyl_MnmA"/>
    <property type="match status" value="1"/>
</dbReference>
<organism evidence="12">
    <name type="scientific">Candidatus Atribacter allofermentans</name>
    <dbReference type="NCBI Taxonomy" id="1852833"/>
    <lineage>
        <taxon>Bacteria</taxon>
        <taxon>Pseudomonadati</taxon>
        <taxon>Atribacterota</taxon>
        <taxon>Atribacteria</taxon>
        <taxon>Atribacterales</taxon>
        <taxon>Atribacteraceae</taxon>
        <taxon>Atribacter</taxon>
    </lineage>
</organism>
<reference evidence="12" key="1">
    <citation type="submission" date="2017-02" db="EMBL/GenBank/DDBJ databases">
        <title>Delving into the versatile metabolic prowess of the omnipresent phylum Bacteroidetes.</title>
        <authorList>
            <person name="Nobu M.K."/>
            <person name="Mei R."/>
            <person name="Narihiro T."/>
            <person name="Kuroda K."/>
            <person name="Liu W.-T."/>
        </authorList>
    </citation>
    <scope>NUCLEOTIDE SEQUENCE</scope>
    <source>
        <strain evidence="12">ADurb.Bin276</strain>
    </source>
</reference>
<dbReference type="CDD" id="cd01998">
    <property type="entry name" value="MnmA_TRMU-like"/>
    <property type="match status" value="1"/>
</dbReference>
<dbReference type="Pfam" id="PF20259">
    <property type="entry name" value="tRNA_Me_trans_M"/>
    <property type="match status" value="1"/>
</dbReference>
<evidence type="ECO:0000256" key="9">
    <source>
        <dbReference type="HAMAP-Rule" id="MF_00144"/>
    </source>
</evidence>
<accession>A0A1V5SI70</accession>
<sequence>MKTKKILVAISGGVDSSVAAFLLKKQGYQVCGITMAFQVIHGSANDPRLGSALTDAKRVCEILEIPHQTLELSNEFENEVVKPFIKEYLSGRTPNPCVNCNRQIKFGFLFNYALKNGFDYFATGHYAQIDYINNQFFLRKPRDRSKDQTYFLYNIHREILNRILFPLAHLTKEEVKSLANQLDLLIDEKSESQDICFLPQGGYRDFLKNRSQLDLSGPIVNLQGKVLGHHEGIYLYTIGQRKGLGLSNSHPLYVVDIDLSQNAVIVGEKKDLQAMALVATQVNFLVDEIPDQEIFAVTRYSQKEHQCTLEKINHEIKVIFYDKLENITPGQSVVWYTREGIVIGGGIIKEVLR</sequence>
<dbReference type="GO" id="GO:0005524">
    <property type="term" value="F:ATP binding"/>
    <property type="evidence" value="ECO:0007669"/>
    <property type="project" value="UniProtKB-KW"/>
</dbReference>
<feature type="site" description="Interaction with tRNA" evidence="9">
    <location>
        <position position="331"/>
    </location>
</feature>
<evidence type="ECO:0000256" key="6">
    <source>
        <dbReference type="ARBA" id="ARBA00022884"/>
    </source>
</evidence>
<evidence type="ECO:0000256" key="3">
    <source>
        <dbReference type="ARBA" id="ARBA00022694"/>
    </source>
</evidence>
<dbReference type="GO" id="GO:0103016">
    <property type="term" value="F:tRNA-uridine 2-sulfurtransferase activity"/>
    <property type="evidence" value="ECO:0007669"/>
    <property type="project" value="UniProtKB-EC"/>
</dbReference>
<evidence type="ECO:0000256" key="1">
    <source>
        <dbReference type="ARBA" id="ARBA00022555"/>
    </source>
</evidence>
<dbReference type="PANTHER" id="PTHR11933:SF5">
    <property type="entry name" value="MITOCHONDRIAL TRNA-SPECIFIC 2-THIOURIDYLASE 1"/>
    <property type="match status" value="1"/>
</dbReference>
<comment type="caution">
    <text evidence="9">Lacks conserved residue(s) required for the propagation of feature annotation.</text>
</comment>
<feature type="site" description="Interaction with tRNA" evidence="9">
    <location>
        <position position="125"/>
    </location>
</feature>
<keyword evidence="7" id="KW-1015">Disulfide bond</keyword>
<dbReference type="Gene3D" id="2.30.30.280">
    <property type="entry name" value="Adenine nucleotide alpha hydrolases-like domains"/>
    <property type="match status" value="1"/>
</dbReference>
<feature type="binding site" evidence="9">
    <location>
        <position position="124"/>
    </location>
    <ligand>
        <name>ATP</name>
        <dbReference type="ChEBI" id="CHEBI:30616"/>
    </ligand>
</feature>
<evidence type="ECO:0000256" key="7">
    <source>
        <dbReference type="ARBA" id="ARBA00023157"/>
    </source>
</evidence>
<keyword evidence="9" id="KW-0963">Cytoplasm</keyword>
<keyword evidence="4 9" id="KW-0547">Nucleotide-binding</keyword>
<dbReference type="Pfam" id="PF03054">
    <property type="entry name" value="tRNA_Me_trans"/>
    <property type="match status" value="1"/>
</dbReference>
<evidence type="ECO:0000256" key="8">
    <source>
        <dbReference type="ARBA" id="ARBA00051542"/>
    </source>
</evidence>
<comment type="similarity">
    <text evidence="9">Belongs to the MnmA/TRMU family.</text>
</comment>
<dbReference type="InterPro" id="IPR004506">
    <property type="entry name" value="MnmA-like"/>
</dbReference>
<feature type="active site" description="Nucleophile" evidence="9">
    <location>
        <position position="100"/>
    </location>
</feature>
<evidence type="ECO:0000256" key="4">
    <source>
        <dbReference type="ARBA" id="ARBA00022741"/>
    </source>
</evidence>
<evidence type="ECO:0000259" key="11">
    <source>
        <dbReference type="Pfam" id="PF20259"/>
    </source>
</evidence>